<feature type="region of interest" description="Disordered" evidence="6">
    <location>
        <begin position="68"/>
        <end position="87"/>
    </location>
</feature>
<dbReference type="OrthoDB" id="7680836at2759"/>
<evidence type="ECO:0000256" key="4">
    <source>
        <dbReference type="ARBA" id="ARBA00023163"/>
    </source>
</evidence>
<keyword evidence="3" id="KW-0238">DNA-binding</keyword>
<evidence type="ECO:0000256" key="2">
    <source>
        <dbReference type="ARBA" id="ARBA00023015"/>
    </source>
</evidence>
<comment type="subcellular location">
    <subcellularLocation>
        <location evidence="1">Nucleus</location>
    </subcellularLocation>
</comment>
<dbReference type="PROSITE" id="PS51968">
    <property type="entry name" value="GRH_CP2_DB"/>
    <property type="match status" value="1"/>
</dbReference>
<keyword evidence="2" id="KW-0805">Transcription regulation</keyword>
<dbReference type="Pfam" id="PF25416">
    <property type="entry name" value="GRHL1_C"/>
    <property type="match status" value="1"/>
</dbReference>
<evidence type="ECO:0000313" key="9">
    <source>
        <dbReference type="Proteomes" id="UP000605846"/>
    </source>
</evidence>
<keyword evidence="9" id="KW-1185">Reference proteome</keyword>
<comment type="caution">
    <text evidence="8">The sequence shown here is derived from an EMBL/GenBank/DDBJ whole genome shotgun (WGS) entry which is preliminary data.</text>
</comment>
<sequence length="473" mass="53359">MLVNSYNPVFSPYMDGSTVYRSEPPLTGSFIRQSLMPTTSQQHLPLETTSYPLMSAIQQPALYSTTTTTPYTSTSSNPMAMVPSPPTSCPSSINLRYDIALEAPPAAAQKADESPLTYLNKGQYYTIHLRDTEHFDGDILSTVAIMFHDESHRKSAGNYWRFWLGQQQDPLARAIDMDDNRSTGIHHVESKAFDRISFMWNGKTGASIQVRFNCLSTDFSRIKGVKGIPLRLHVESHVPSEAYYSVESTFTKIKLFRDKGAERKNKDDAKHIEKQLEKLRGKHGEPHPLWLTYTQTKPYTIFTEIPSSPLLCTIPSNPMLLPQETTVPSMTNTTTGLKRARQSSHSPTQQTSALSFPTSPCFGYNAVDVDPAYVPQPRRRIAKLSLFARFPSSDVHRAIYLDHLTADDLIEKLASKMRLARPVKEIHRQVVNKNNLVVRVDDAVVADMTEEQDMVIEVKTNEEDDTITLVLRY</sequence>
<feature type="domain" description="Grh/CP2 DB" evidence="7">
    <location>
        <begin position="93"/>
        <end position="319"/>
    </location>
</feature>
<organism evidence="8 9">
    <name type="scientific">Apophysomyces ossiformis</name>
    <dbReference type="NCBI Taxonomy" id="679940"/>
    <lineage>
        <taxon>Eukaryota</taxon>
        <taxon>Fungi</taxon>
        <taxon>Fungi incertae sedis</taxon>
        <taxon>Mucoromycota</taxon>
        <taxon>Mucoromycotina</taxon>
        <taxon>Mucoromycetes</taxon>
        <taxon>Mucorales</taxon>
        <taxon>Mucorineae</taxon>
        <taxon>Mucoraceae</taxon>
        <taxon>Apophysomyces</taxon>
    </lineage>
</organism>
<evidence type="ECO:0000259" key="7">
    <source>
        <dbReference type="PROSITE" id="PS51968"/>
    </source>
</evidence>
<protein>
    <submittedName>
        <fullName evidence="8">Grainyhead-like</fullName>
    </submittedName>
</protein>
<dbReference type="AlphaFoldDB" id="A0A8H7BUM9"/>
<evidence type="ECO:0000313" key="8">
    <source>
        <dbReference type="EMBL" id="KAF7727931.1"/>
    </source>
</evidence>
<dbReference type="GO" id="GO:0001228">
    <property type="term" value="F:DNA-binding transcription activator activity, RNA polymerase II-specific"/>
    <property type="evidence" value="ECO:0007669"/>
    <property type="project" value="TreeGrafter"/>
</dbReference>
<dbReference type="GO" id="GO:0005634">
    <property type="term" value="C:nucleus"/>
    <property type="evidence" value="ECO:0007669"/>
    <property type="project" value="UniProtKB-SubCell"/>
</dbReference>
<accession>A0A8H7BUM9</accession>
<name>A0A8H7BUM9_9FUNG</name>
<dbReference type="EMBL" id="JABAYA010000046">
    <property type="protein sequence ID" value="KAF7727931.1"/>
    <property type="molecule type" value="Genomic_DNA"/>
</dbReference>
<proteinExistence type="predicted"/>
<evidence type="ECO:0000256" key="1">
    <source>
        <dbReference type="ARBA" id="ARBA00004123"/>
    </source>
</evidence>
<dbReference type="PANTHER" id="PTHR11037">
    <property type="entry name" value="TRANSCRIPTION FACTOR CP2"/>
    <property type="match status" value="1"/>
</dbReference>
<dbReference type="Proteomes" id="UP000605846">
    <property type="component" value="Unassembled WGS sequence"/>
</dbReference>
<keyword evidence="4" id="KW-0804">Transcription</keyword>
<evidence type="ECO:0000256" key="6">
    <source>
        <dbReference type="SAM" id="MobiDB-lite"/>
    </source>
</evidence>
<keyword evidence="5" id="KW-0539">Nucleus</keyword>
<dbReference type="InterPro" id="IPR040167">
    <property type="entry name" value="TF_CP2-like"/>
</dbReference>
<dbReference type="Pfam" id="PF04516">
    <property type="entry name" value="CP2"/>
    <property type="match status" value="1"/>
</dbReference>
<dbReference type="InterPro" id="IPR057520">
    <property type="entry name" value="GRHL1/CP2_C"/>
</dbReference>
<dbReference type="PANTHER" id="PTHR11037:SF20">
    <property type="entry name" value="PROTEIN GRAINYHEAD"/>
    <property type="match status" value="1"/>
</dbReference>
<dbReference type="GO" id="GO:0000978">
    <property type="term" value="F:RNA polymerase II cis-regulatory region sequence-specific DNA binding"/>
    <property type="evidence" value="ECO:0007669"/>
    <property type="project" value="TreeGrafter"/>
</dbReference>
<evidence type="ECO:0000256" key="5">
    <source>
        <dbReference type="ARBA" id="ARBA00023242"/>
    </source>
</evidence>
<evidence type="ECO:0000256" key="3">
    <source>
        <dbReference type="ARBA" id="ARBA00023125"/>
    </source>
</evidence>
<dbReference type="InterPro" id="IPR007604">
    <property type="entry name" value="CP2"/>
</dbReference>
<reference evidence="8" key="1">
    <citation type="submission" date="2020-01" db="EMBL/GenBank/DDBJ databases">
        <title>Genome Sequencing of Three Apophysomyces-Like Fungal Strains Confirms a Novel Fungal Genus in the Mucoromycota with divergent Burkholderia-like Endosymbiotic Bacteria.</title>
        <authorList>
            <person name="Stajich J.E."/>
            <person name="Macias A.M."/>
            <person name="Carter-House D."/>
            <person name="Lovett B."/>
            <person name="Kasson L.R."/>
            <person name="Berry K."/>
            <person name="Grigoriev I."/>
            <person name="Chang Y."/>
            <person name="Spatafora J."/>
            <person name="Kasson M.T."/>
        </authorList>
    </citation>
    <scope>NUCLEOTIDE SEQUENCE</scope>
    <source>
        <strain evidence="8">NRRL A-21654</strain>
    </source>
</reference>
<gene>
    <name evidence="8" type="primary">GRHL1_2</name>
    <name evidence="8" type="ORF">EC973_006819</name>
</gene>